<dbReference type="Pfam" id="PF08238">
    <property type="entry name" value="Sel1"/>
    <property type="match status" value="3"/>
</dbReference>
<feature type="transmembrane region" description="Helical" evidence="3">
    <location>
        <begin position="205"/>
        <end position="235"/>
    </location>
</feature>
<evidence type="ECO:0000256" key="1">
    <source>
        <dbReference type="ARBA" id="ARBA00008486"/>
    </source>
</evidence>
<feature type="transmembrane region" description="Helical" evidence="3">
    <location>
        <begin position="247"/>
        <end position="267"/>
    </location>
</feature>
<feature type="transmembrane region" description="Helical" evidence="3">
    <location>
        <begin position="279"/>
        <end position="298"/>
    </location>
</feature>
<dbReference type="PANTHER" id="PTHR13891">
    <property type="entry name" value="CYTOCHROME C OXIDASE ASSEMBLY FACTOR 7"/>
    <property type="match status" value="1"/>
</dbReference>
<evidence type="ECO:0000313" key="4">
    <source>
        <dbReference type="EMBL" id="SUZ74977.1"/>
    </source>
</evidence>
<feature type="transmembrane region" description="Helical" evidence="3">
    <location>
        <begin position="114"/>
        <end position="132"/>
    </location>
</feature>
<dbReference type="InterPro" id="IPR011990">
    <property type="entry name" value="TPR-like_helical_dom_sf"/>
</dbReference>
<feature type="transmembrane region" description="Helical" evidence="3">
    <location>
        <begin position="26"/>
        <end position="44"/>
    </location>
</feature>
<dbReference type="SMART" id="SM00671">
    <property type="entry name" value="SEL1"/>
    <property type="match status" value="3"/>
</dbReference>
<dbReference type="EMBL" id="UINC01001228">
    <property type="protein sequence ID" value="SUZ74977.1"/>
    <property type="molecule type" value="Genomic_DNA"/>
</dbReference>
<keyword evidence="3" id="KW-0472">Membrane</keyword>
<gene>
    <name evidence="4" type="ORF">METZ01_LOCUS27831</name>
</gene>
<keyword evidence="2" id="KW-0677">Repeat</keyword>
<keyword evidence="3" id="KW-1133">Transmembrane helix</keyword>
<dbReference type="PANTHER" id="PTHR13891:SF1">
    <property type="entry name" value="CYTOCHROME C OXIDASE ASSEMBLY FACTOR 7"/>
    <property type="match status" value="1"/>
</dbReference>
<sequence length="615" mass="67890">MQWPLYPIIILFLLSFLPRVRDVGSLAWSFWGACAALLVWTWILRRQVARQQRSLVIETTLRKNHYLQLIAHSGVFLYWGWFWPEVANHAWLIVAQLVFAYAFDMLLAWSRRDVWRLGFGPFPIILSTNLFLWFRDDWFALQFLMVAIGFLGKELVTWTRDGRRTHIFNPSGLSLSVFSVGLILAGRTDITWGQEIALTLRYPEYMYVVIFVLGLMVQYYFSVTLMTLSAAATLYLMGLVYSGATGVYFFVDTSIPIAVFLGLHLLVTDPSTSPKTASGRVLFGALYGVSVFVLYAAFGPLGVPTFYDKLLCVPLLNLSVRWLDRFVRGLRVEMLALDRLWPSMSPQQLNNGSMAVWTLLFVGMLTTNAVGSRHEGENPAFWEQACAEGLRGGCRNLLIRQSNNCREGFAWSCNEQGILLAEGTFVPGDVGAAAASFARTCDLGLPVGCANASTLAAGGSDFGRASTSMAYAWAYQDTEPLYEACDDGDGEACYLQGAAHRLGRGVSRDEARARELFARSCDLGWAAGCSSLAEVFLHGQGVPVSYQLAADGFERACDAGEAMSCLRLGLMYRLGQGITPDDIRSSALIGQACEMGLATACELRDGAGRLPAERP</sequence>
<keyword evidence="3" id="KW-0812">Transmembrane</keyword>
<accession>A0A381QA83</accession>
<protein>
    <recommendedName>
        <fullName evidence="5">Beta-lactamase</fullName>
    </recommendedName>
</protein>
<dbReference type="InterPro" id="IPR006597">
    <property type="entry name" value="Sel1-like"/>
</dbReference>
<proteinExistence type="inferred from homology"/>
<organism evidence="4">
    <name type="scientific">marine metagenome</name>
    <dbReference type="NCBI Taxonomy" id="408172"/>
    <lineage>
        <taxon>unclassified sequences</taxon>
        <taxon>metagenomes</taxon>
        <taxon>ecological metagenomes</taxon>
    </lineage>
</organism>
<evidence type="ECO:0000256" key="2">
    <source>
        <dbReference type="ARBA" id="ARBA00022737"/>
    </source>
</evidence>
<feature type="transmembrane region" description="Helical" evidence="3">
    <location>
        <begin position="65"/>
        <end position="83"/>
    </location>
</feature>
<dbReference type="AlphaFoldDB" id="A0A381QA83"/>
<dbReference type="SUPFAM" id="SSF81901">
    <property type="entry name" value="HCP-like"/>
    <property type="match status" value="1"/>
</dbReference>
<name>A0A381QA83_9ZZZZ</name>
<reference evidence="4" key="1">
    <citation type="submission" date="2018-05" db="EMBL/GenBank/DDBJ databases">
        <authorList>
            <person name="Lanie J.A."/>
            <person name="Ng W.-L."/>
            <person name="Kazmierczak K.M."/>
            <person name="Andrzejewski T.M."/>
            <person name="Davidsen T.M."/>
            <person name="Wayne K.J."/>
            <person name="Tettelin H."/>
            <person name="Glass J.I."/>
            <person name="Rusch D."/>
            <person name="Podicherti R."/>
            <person name="Tsui H.-C.T."/>
            <person name="Winkler M.E."/>
        </authorList>
    </citation>
    <scope>NUCLEOTIDE SEQUENCE</scope>
</reference>
<feature type="transmembrane region" description="Helical" evidence="3">
    <location>
        <begin position="89"/>
        <end position="107"/>
    </location>
</feature>
<dbReference type="Gene3D" id="1.25.40.10">
    <property type="entry name" value="Tetratricopeptide repeat domain"/>
    <property type="match status" value="1"/>
</dbReference>
<comment type="similarity">
    <text evidence="1">Belongs to the hcp beta-lactamase family.</text>
</comment>
<feature type="transmembrane region" description="Helical" evidence="3">
    <location>
        <begin position="138"/>
        <end position="156"/>
    </location>
</feature>
<evidence type="ECO:0008006" key="5">
    <source>
        <dbReference type="Google" id="ProtNLM"/>
    </source>
</evidence>
<dbReference type="InterPro" id="IPR040239">
    <property type="entry name" value="HcpB-like"/>
</dbReference>
<evidence type="ECO:0000256" key="3">
    <source>
        <dbReference type="SAM" id="Phobius"/>
    </source>
</evidence>